<protein>
    <submittedName>
        <fullName evidence="1">Uncharacterized protein</fullName>
    </submittedName>
</protein>
<evidence type="ECO:0000313" key="1">
    <source>
        <dbReference type="EMBL" id="KAA6306632.1"/>
    </source>
</evidence>
<proteinExistence type="predicted"/>
<reference evidence="1" key="1">
    <citation type="submission" date="2019-03" db="EMBL/GenBank/DDBJ databases">
        <title>Single cell metagenomics reveals metabolic interactions within the superorganism composed of flagellate Streblomastix strix and complex community of Bacteroidetes bacteria on its surface.</title>
        <authorList>
            <person name="Treitli S.C."/>
            <person name="Kolisko M."/>
            <person name="Husnik F."/>
            <person name="Keeling P."/>
            <person name="Hampl V."/>
        </authorList>
    </citation>
    <scope>NUCLEOTIDE SEQUENCE</scope>
    <source>
        <strain evidence="1">STM</strain>
    </source>
</reference>
<accession>A0A5J4PBF8</accession>
<comment type="caution">
    <text evidence="1">The sequence shown here is derived from an EMBL/GenBank/DDBJ whole genome shotgun (WGS) entry which is preliminary data.</text>
</comment>
<dbReference type="EMBL" id="SNRY01009763">
    <property type="protein sequence ID" value="KAA6306632.1"/>
    <property type="molecule type" value="Genomic_DNA"/>
</dbReference>
<gene>
    <name evidence="1" type="ORF">EZS27_041706</name>
</gene>
<dbReference type="AlphaFoldDB" id="A0A5J4PBF8"/>
<feature type="non-terminal residue" evidence="1">
    <location>
        <position position="1"/>
    </location>
</feature>
<sequence length="52" mass="5993">NDLKLSRSTYEVLQILSISLTDKTPLLDLFNKTNFKNDKERSGSSEPNLFNF</sequence>
<name>A0A5J4PBF8_9ZZZZ</name>
<organism evidence="1">
    <name type="scientific">termite gut metagenome</name>
    <dbReference type="NCBI Taxonomy" id="433724"/>
    <lineage>
        <taxon>unclassified sequences</taxon>
        <taxon>metagenomes</taxon>
        <taxon>organismal metagenomes</taxon>
    </lineage>
</organism>